<evidence type="ECO:0000313" key="2">
    <source>
        <dbReference type="EMBL" id="JAH66292.1"/>
    </source>
</evidence>
<organism evidence="2">
    <name type="scientific">Anguilla anguilla</name>
    <name type="common">European freshwater eel</name>
    <name type="synonym">Muraena anguilla</name>
    <dbReference type="NCBI Taxonomy" id="7936"/>
    <lineage>
        <taxon>Eukaryota</taxon>
        <taxon>Metazoa</taxon>
        <taxon>Chordata</taxon>
        <taxon>Craniata</taxon>
        <taxon>Vertebrata</taxon>
        <taxon>Euteleostomi</taxon>
        <taxon>Actinopterygii</taxon>
        <taxon>Neopterygii</taxon>
        <taxon>Teleostei</taxon>
        <taxon>Anguilliformes</taxon>
        <taxon>Anguillidae</taxon>
        <taxon>Anguilla</taxon>
    </lineage>
</organism>
<dbReference type="EMBL" id="GBXM01042285">
    <property type="protein sequence ID" value="JAH66292.1"/>
    <property type="molecule type" value="Transcribed_RNA"/>
</dbReference>
<protein>
    <submittedName>
        <fullName evidence="2">Uncharacterized protein</fullName>
    </submittedName>
</protein>
<dbReference type="AlphaFoldDB" id="A0A0E9UKG8"/>
<accession>A0A0E9UKG8</accession>
<proteinExistence type="predicted"/>
<evidence type="ECO:0000256" key="1">
    <source>
        <dbReference type="SAM" id="MobiDB-lite"/>
    </source>
</evidence>
<reference evidence="2" key="2">
    <citation type="journal article" date="2015" name="Fish Shellfish Immunol.">
        <title>Early steps in the European eel (Anguilla anguilla)-Vibrio vulnificus interaction in the gills: Role of the RtxA13 toxin.</title>
        <authorList>
            <person name="Callol A."/>
            <person name="Pajuelo D."/>
            <person name="Ebbesson L."/>
            <person name="Teles M."/>
            <person name="MacKenzie S."/>
            <person name="Amaro C."/>
        </authorList>
    </citation>
    <scope>NUCLEOTIDE SEQUENCE</scope>
</reference>
<name>A0A0E9UKG8_ANGAN</name>
<reference evidence="2" key="1">
    <citation type="submission" date="2014-11" db="EMBL/GenBank/DDBJ databases">
        <authorList>
            <person name="Amaro Gonzalez C."/>
        </authorList>
    </citation>
    <scope>NUCLEOTIDE SEQUENCE</scope>
</reference>
<feature type="region of interest" description="Disordered" evidence="1">
    <location>
        <begin position="1"/>
        <end position="20"/>
    </location>
</feature>
<sequence length="20" mass="2288">MARQESKVEQNMVKHANSTV</sequence>